<keyword evidence="1" id="KW-0812">Transmembrane</keyword>
<keyword evidence="1" id="KW-0472">Membrane</keyword>
<dbReference type="Proteomes" id="UP000501690">
    <property type="component" value="Linkage Group LG1"/>
</dbReference>
<sequence>MEIKQELLKFRYQIGSAILVCLSIFSFLYLAPRFLNVLAYFWPLFLSTALFLLLVIFFAKTQTFPNSDASIHKPAEELLHYVAGDHHSDPPLDNHKTIHALGWMGNNLTVHGPCAIHVGCTVINCEEKMVIA</sequence>
<evidence type="ECO:0000313" key="3">
    <source>
        <dbReference type="Proteomes" id="UP000501690"/>
    </source>
</evidence>
<evidence type="ECO:0000313" key="2">
    <source>
        <dbReference type="EMBL" id="QCD78164.1"/>
    </source>
</evidence>
<feature type="transmembrane region" description="Helical" evidence="1">
    <location>
        <begin position="37"/>
        <end position="59"/>
    </location>
</feature>
<dbReference type="AlphaFoldDB" id="A0A4D6KWU7"/>
<feature type="transmembrane region" description="Helical" evidence="1">
    <location>
        <begin position="12"/>
        <end position="31"/>
    </location>
</feature>
<protein>
    <submittedName>
        <fullName evidence="2">Uncharacterized protein</fullName>
    </submittedName>
</protein>
<dbReference type="EMBL" id="CP039345">
    <property type="protein sequence ID" value="QCD78164.1"/>
    <property type="molecule type" value="Genomic_DNA"/>
</dbReference>
<reference evidence="2 3" key="1">
    <citation type="submission" date="2019-04" db="EMBL/GenBank/DDBJ databases">
        <title>An improved genome assembly and genetic linkage map for asparagus bean, Vigna unguiculata ssp. sesquipedialis.</title>
        <authorList>
            <person name="Xia Q."/>
            <person name="Zhang R."/>
            <person name="Dong Y."/>
        </authorList>
    </citation>
    <scope>NUCLEOTIDE SEQUENCE [LARGE SCALE GENOMIC DNA]</scope>
    <source>
        <tissue evidence="2">Leaf</tissue>
    </source>
</reference>
<proteinExistence type="predicted"/>
<evidence type="ECO:0000256" key="1">
    <source>
        <dbReference type="SAM" id="Phobius"/>
    </source>
</evidence>
<dbReference type="PANTHER" id="PTHR34125:SF9">
    <property type="entry name" value="PROTEIN, PUTATIVE-RELATED"/>
    <property type="match status" value="1"/>
</dbReference>
<name>A0A4D6KWU7_VIGUN</name>
<accession>A0A4D6KWU7</accession>
<gene>
    <name evidence="2" type="ORF">DEO72_LG1g1796</name>
</gene>
<dbReference type="PANTHER" id="PTHR34125">
    <property type="entry name" value="OS01G0762900 PROTEIN"/>
    <property type="match status" value="1"/>
</dbReference>
<keyword evidence="1" id="KW-1133">Transmembrane helix</keyword>
<organism evidence="2 3">
    <name type="scientific">Vigna unguiculata</name>
    <name type="common">Cowpea</name>
    <dbReference type="NCBI Taxonomy" id="3917"/>
    <lineage>
        <taxon>Eukaryota</taxon>
        <taxon>Viridiplantae</taxon>
        <taxon>Streptophyta</taxon>
        <taxon>Embryophyta</taxon>
        <taxon>Tracheophyta</taxon>
        <taxon>Spermatophyta</taxon>
        <taxon>Magnoliopsida</taxon>
        <taxon>eudicotyledons</taxon>
        <taxon>Gunneridae</taxon>
        <taxon>Pentapetalae</taxon>
        <taxon>rosids</taxon>
        <taxon>fabids</taxon>
        <taxon>Fabales</taxon>
        <taxon>Fabaceae</taxon>
        <taxon>Papilionoideae</taxon>
        <taxon>50 kb inversion clade</taxon>
        <taxon>NPAAA clade</taxon>
        <taxon>indigoferoid/millettioid clade</taxon>
        <taxon>Phaseoleae</taxon>
        <taxon>Vigna</taxon>
    </lineage>
</organism>
<keyword evidence="3" id="KW-1185">Reference proteome</keyword>